<evidence type="ECO:0000313" key="6">
    <source>
        <dbReference type="EMBL" id="OJJ96195.1"/>
    </source>
</evidence>
<keyword evidence="3 5" id="KW-0547">Nucleotide-binding</keyword>
<evidence type="ECO:0000256" key="2">
    <source>
        <dbReference type="ARBA" id="ARBA00022553"/>
    </source>
</evidence>
<feature type="modified residue" description="1-thioglycine; alternate" evidence="5">
    <location>
        <position position="84"/>
    </location>
</feature>
<dbReference type="GO" id="GO:0030366">
    <property type="term" value="F:molybdopterin synthase activity"/>
    <property type="evidence" value="ECO:0007669"/>
    <property type="project" value="UniProtKB-UniRule"/>
</dbReference>
<dbReference type="Gene3D" id="3.10.20.30">
    <property type="match status" value="1"/>
</dbReference>
<dbReference type="RefSeq" id="XP_020052535.1">
    <property type="nucleotide sequence ID" value="XM_020201869.1"/>
</dbReference>
<dbReference type="InterPro" id="IPR028887">
    <property type="entry name" value="MOCS2A_euk"/>
</dbReference>
<comment type="subcellular location">
    <subcellularLocation>
        <location evidence="5">Cytoplasm</location>
    </subcellularLocation>
</comment>
<dbReference type="AlphaFoldDB" id="A0A1L9WJ76"/>
<dbReference type="InterPro" id="IPR012675">
    <property type="entry name" value="Beta-grasp_dom_sf"/>
</dbReference>
<keyword evidence="4 5" id="KW-0501">Molybdenum cofactor biosynthesis</keyword>
<evidence type="ECO:0000256" key="3">
    <source>
        <dbReference type="ARBA" id="ARBA00022741"/>
    </source>
</evidence>
<dbReference type="GeneID" id="30975683"/>
<reference evidence="7" key="1">
    <citation type="journal article" date="2017" name="Genome Biol.">
        <title>Comparative genomics reveals high biological diversity and specific adaptations in the industrially and medically important fungal genus Aspergillus.</title>
        <authorList>
            <person name="de Vries R.P."/>
            <person name="Riley R."/>
            <person name="Wiebenga A."/>
            <person name="Aguilar-Osorio G."/>
            <person name="Amillis S."/>
            <person name="Uchima C.A."/>
            <person name="Anderluh G."/>
            <person name="Asadollahi M."/>
            <person name="Askin M."/>
            <person name="Barry K."/>
            <person name="Battaglia E."/>
            <person name="Bayram O."/>
            <person name="Benocci T."/>
            <person name="Braus-Stromeyer S.A."/>
            <person name="Caldana C."/>
            <person name="Canovas D."/>
            <person name="Cerqueira G.C."/>
            <person name="Chen F."/>
            <person name="Chen W."/>
            <person name="Choi C."/>
            <person name="Clum A."/>
            <person name="Dos Santos R.A."/>
            <person name="Damasio A.R."/>
            <person name="Diallinas G."/>
            <person name="Emri T."/>
            <person name="Fekete E."/>
            <person name="Flipphi M."/>
            <person name="Freyberg S."/>
            <person name="Gallo A."/>
            <person name="Gournas C."/>
            <person name="Habgood R."/>
            <person name="Hainaut M."/>
            <person name="Harispe M.L."/>
            <person name="Henrissat B."/>
            <person name="Hilden K.S."/>
            <person name="Hope R."/>
            <person name="Hossain A."/>
            <person name="Karabika E."/>
            <person name="Karaffa L."/>
            <person name="Karanyi Z."/>
            <person name="Krasevec N."/>
            <person name="Kuo A."/>
            <person name="Kusch H."/>
            <person name="LaButti K."/>
            <person name="Lagendijk E.L."/>
            <person name="Lapidus A."/>
            <person name="Levasseur A."/>
            <person name="Lindquist E."/>
            <person name="Lipzen A."/>
            <person name="Logrieco A.F."/>
            <person name="MacCabe A."/>
            <person name="Maekelae M.R."/>
            <person name="Malavazi I."/>
            <person name="Melin P."/>
            <person name="Meyer V."/>
            <person name="Mielnichuk N."/>
            <person name="Miskei M."/>
            <person name="Molnar A.P."/>
            <person name="Mule G."/>
            <person name="Ngan C.Y."/>
            <person name="Orejas M."/>
            <person name="Orosz E."/>
            <person name="Ouedraogo J.P."/>
            <person name="Overkamp K.M."/>
            <person name="Park H.-S."/>
            <person name="Perrone G."/>
            <person name="Piumi F."/>
            <person name="Punt P.J."/>
            <person name="Ram A.F."/>
            <person name="Ramon A."/>
            <person name="Rauscher S."/>
            <person name="Record E."/>
            <person name="Riano-Pachon D.M."/>
            <person name="Robert V."/>
            <person name="Roehrig J."/>
            <person name="Ruller R."/>
            <person name="Salamov A."/>
            <person name="Salih N.S."/>
            <person name="Samson R.A."/>
            <person name="Sandor E."/>
            <person name="Sanguinetti M."/>
            <person name="Schuetze T."/>
            <person name="Sepcic K."/>
            <person name="Shelest E."/>
            <person name="Sherlock G."/>
            <person name="Sophianopoulou V."/>
            <person name="Squina F.M."/>
            <person name="Sun H."/>
            <person name="Susca A."/>
            <person name="Todd R.B."/>
            <person name="Tsang A."/>
            <person name="Unkles S.E."/>
            <person name="van de Wiele N."/>
            <person name="van Rossen-Uffink D."/>
            <person name="Oliveira J.V."/>
            <person name="Vesth T.C."/>
            <person name="Visser J."/>
            <person name="Yu J.-H."/>
            <person name="Zhou M."/>
            <person name="Andersen M.R."/>
            <person name="Archer D.B."/>
            <person name="Baker S.E."/>
            <person name="Benoit I."/>
            <person name="Brakhage A.A."/>
            <person name="Braus G.H."/>
            <person name="Fischer R."/>
            <person name="Frisvad J.C."/>
            <person name="Goldman G.H."/>
            <person name="Houbraken J."/>
            <person name="Oakley B."/>
            <person name="Pocsi I."/>
            <person name="Scazzocchio C."/>
            <person name="Seiboth B."/>
            <person name="vanKuyk P.A."/>
            <person name="Wortman J."/>
            <person name="Dyer P.S."/>
            <person name="Grigoriev I.V."/>
        </authorList>
    </citation>
    <scope>NUCLEOTIDE SEQUENCE [LARGE SCALE GENOMIC DNA]</scope>
    <source>
        <strain evidence="7">ATCC 16872 / CBS 172.66 / WB 5094</strain>
    </source>
</reference>
<accession>A0A1L9WJ76</accession>
<name>A0A1L9WJ76_ASPA1</name>
<evidence type="ECO:0000256" key="4">
    <source>
        <dbReference type="ARBA" id="ARBA00023150"/>
    </source>
</evidence>
<evidence type="ECO:0000256" key="5">
    <source>
        <dbReference type="HAMAP-Rule" id="MF_03051"/>
    </source>
</evidence>
<dbReference type="GO" id="GO:0006777">
    <property type="term" value="P:Mo-molybdopterin cofactor biosynthetic process"/>
    <property type="evidence" value="ECO:0007669"/>
    <property type="project" value="UniProtKB-UniRule"/>
</dbReference>
<dbReference type="HAMAP" id="MF_03051">
    <property type="entry name" value="MOCS2A"/>
    <property type="match status" value="1"/>
</dbReference>
<dbReference type="GO" id="GO:1990133">
    <property type="term" value="C:molybdopterin adenylyltransferase complex"/>
    <property type="evidence" value="ECO:0007669"/>
    <property type="project" value="TreeGrafter"/>
</dbReference>
<dbReference type="GO" id="GO:0000166">
    <property type="term" value="F:nucleotide binding"/>
    <property type="evidence" value="ECO:0007669"/>
    <property type="project" value="UniProtKB-KW"/>
</dbReference>
<feature type="modified residue" description="Glycyl adenylate; alternate" evidence="5">
    <location>
        <position position="84"/>
    </location>
</feature>
<dbReference type="InterPro" id="IPR044672">
    <property type="entry name" value="MOCS2A"/>
</dbReference>
<proteinExistence type="inferred from homology"/>
<dbReference type="CDD" id="cd00754">
    <property type="entry name" value="Ubl_MoaD"/>
    <property type="match status" value="1"/>
</dbReference>
<evidence type="ECO:0000313" key="7">
    <source>
        <dbReference type="Proteomes" id="UP000184546"/>
    </source>
</evidence>
<dbReference type="VEuPathDB" id="FungiDB:ASPACDRAFT_46962"/>
<keyword evidence="2 5" id="KW-0597">Phosphoprotein</keyword>
<dbReference type="Pfam" id="PF02597">
    <property type="entry name" value="ThiS"/>
    <property type="match status" value="1"/>
</dbReference>
<dbReference type="STRING" id="690307.A0A1L9WJ76"/>
<dbReference type="UniPathway" id="UPA00344"/>
<dbReference type="Proteomes" id="UP000184546">
    <property type="component" value="Unassembled WGS sequence"/>
</dbReference>
<comment type="similarity">
    <text evidence="5">Belongs to the MoaD family. MOCS2A subfamily.</text>
</comment>
<evidence type="ECO:0000256" key="1">
    <source>
        <dbReference type="ARBA" id="ARBA00022490"/>
    </source>
</evidence>
<organism evidence="6 7">
    <name type="scientific">Aspergillus aculeatus (strain ATCC 16872 / CBS 172.66 / WB 5094)</name>
    <dbReference type="NCBI Taxonomy" id="690307"/>
    <lineage>
        <taxon>Eukaryota</taxon>
        <taxon>Fungi</taxon>
        <taxon>Dikarya</taxon>
        <taxon>Ascomycota</taxon>
        <taxon>Pezizomycotina</taxon>
        <taxon>Eurotiomycetes</taxon>
        <taxon>Eurotiomycetidae</taxon>
        <taxon>Eurotiales</taxon>
        <taxon>Aspergillaceae</taxon>
        <taxon>Aspergillus</taxon>
        <taxon>Aspergillus subgen. Circumdati</taxon>
    </lineage>
</organism>
<keyword evidence="7" id="KW-1185">Reference proteome</keyword>
<comment type="subunit">
    <text evidence="5">Heterotetramer; composed of 2 small (MOCS2A) and 2 large (MOCS2B) subunits.</text>
</comment>
<dbReference type="OrthoDB" id="5595860at2759"/>
<dbReference type="PANTHER" id="PTHR33359">
    <property type="entry name" value="MOLYBDOPTERIN SYNTHASE SULFUR CARRIER SUBUNIT"/>
    <property type="match status" value="1"/>
</dbReference>
<sequence>MSTFQIHYFSTATSYTGKQTERLPAPLPLDQLFPLLEARYPGITASVLRSCGVSVREEYVDVEGEDASTVVIGAGDEVAVIPPGVDWG</sequence>
<comment type="function">
    <text evidence="5">Acts as a sulfur carrier required for molybdopterin biosynthesis. Component of the molybdopterin synthase complex that catalyzes the conversion of precursor Z into molybdopterin by mediating the incorporation of 2 sulfur atoms into precursor Z to generate a dithiolene group. In the complex, serves as sulfur donor by being thiocarboxylated (-COSH) at its C-terminus by UBA4. After interaction with MOCS2B, the sulfur is then transferred to precursor Z to form molybdopterin.</text>
</comment>
<comment type="pathway">
    <text evidence="5">Cofactor biosynthesis; molybdopterin biosynthesis.</text>
</comment>
<dbReference type="InterPro" id="IPR003749">
    <property type="entry name" value="ThiS/MoaD-like"/>
</dbReference>
<dbReference type="PANTHER" id="PTHR33359:SF1">
    <property type="entry name" value="MOLYBDOPTERIN SYNTHASE SULFUR CARRIER SUBUNIT"/>
    <property type="match status" value="1"/>
</dbReference>
<dbReference type="EMBL" id="KV878986">
    <property type="protein sequence ID" value="OJJ96195.1"/>
    <property type="molecule type" value="Genomic_DNA"/>
</dbReference>
<dbReference type="GO" id="GO:1990140">
    <property type="term" value="C:molybdopterin synthase complex"/>
    <property type="evidence" value="ECO:0007669"/>
    <property type="project" value="UniProtKB-UniRule"/>
</dbReference>
<keyword evidence="1 5" id="KW-0963">Cytoplasm</keyword>
<dbReference type="SUPFAM" id="SSF54285">
    <property type="entry name" value="MoaD/ThiS"/>
    <property type="match status" value="1"/>
</dbReference>
<dbReference type="OMA" id="HYFSTAT"/>
<dbReference type="InterPro" id="IPR016155">
    <property type="entry name" value="Mopterin_synth/thiamin_S_b"/>
</dbReference>
<comment type="PTM">
    <text evidence="5">C-terminal thiocarboxylation occurs in 2 steps, it is first acyl-adenylated (-COAMP) via the hesA/moeB/thiF part of UBA4, then thiocarboxylated (-COSH) via the rhodanese domain of UBA4.</text>
</comment>
<gene>
    <name evidence="5" type="primary">cnxG</name>
    <name evidence="6" type="ORF">ASPACDRAFT_46962</name>
</gene>
<protein>
    <recommendedName>
        <fullName evidence="5">Molybdopterin synthase sulfur carrier subunit</fullName>
    </recommendedName>
    <alternativeName>
        <fullName evidence="5">Common component for nitrate reductase and xanthine dehydrogenase protein G</fullName>
    </alternativeName>
    <alternativeName>
        <fullName evidence="5">Molybdenum cofactor synthesis protein 2 small subunit</fullName>
    </alternativeName>
    <alternativeName>
        <fullName evidence="5">Molybdenum cofactor synthesis protein 2A</fullName>
    </alternativeName>
    <alternativeName>
        <fullName evidence="5">Sulfur carrier protein MOCS2A</fullName>
        <shortName evidence="5">MOCS2A</shortName>
    </alternativeName>
</protein>